<dbReference type="GO" id="GO:0045892">
    <property type="term" value="P:negative regulation of DNA-templated transcription"/>
    <property type="evidence" value="ECO:0007669"/>
    <property type="project" value="TreeGrafter"/>
</dbReference>
<dbReference type="AlphaFoldDB" id="A0A0S3PRM9"/>
<evidence type="ECO:0000256" key="1">
    <source>
        <dbReference type="ARBA" id="ARBA00023015"/>
    </source>
</evidence>
<evidence type="ECO:0000256" key="2">
    <source>
        <dbReference type="ARBA" id="ARBA00023125"/>
    </source>
</evidence>
<dbReference type="Gene3D" id="1.10.10.10">
    <property type="entry name" value="Winged helix-like DNA-binding domain superfamily/Winged helix DNA-binding domain"/>
    <property type="match status" value="1"/>
</dbReference>
<dbReference type="PROSITE" id="PS50949">
    <property type="entry name" value="HTH_GNTR"/>
    <property type="match status" value="1"/>
</dbReference>
<dbReference type="GO" id="GO:0003677">
    <property type="term" value="F:DNA binding"/>
    <property type="evidence" value="ECO:0007669"/>
    <property type="project" value="UniProtKB-KW"/>
</dbReference>
<organism evidence="5 6">
    <name type="scientific">Variibacter gotjawalensis</name>
    <dbReference type="NCBI Taxonomy" id="1333996"/>
    <lineage>
        <taxon>Bacteria</taxon>
        <taxon>Pseudomonadati</taxon>
        <taxon>Pseudomonadota</taxon>
        <taxon>Alphaproteobacteria</taxon>
        <taxon>Hyphomicrobiales</taxon>
        <taxon>Nitrobacteraceae</taxon>
        <taxon>Variibacter</taxon>
    </lineage>
</organism>
<feature type="domain" description="HTH gntR-type" evidence="4">
    <location>
        <begin position="9"/>
        <end position="77"/>
    </location>
</feature>
<dbReference type="Pfam" id="PF07702">
    <property type="entry name" value="UTRA"/>
    <property type="match status" value="1"/>
</dbReference>
<dbReference type="PRINTS" id="PR00035">
    <property type="entry name" value="HTHGNTR"/>
</dbReference>
<dbReference type="InterPro" id="IPR050679">
    <property type="entry name" value="Bact_HTH_transcr_reg"/>
</dbReference>
<gene>
    <name evidence="5" type="primary">yvoA_1</name>
    <name evidence="5" type="ORF">GJW-30_1_01117</name>
</gene>
<dbReference type="SUPFAM" id="SSF46785">
    <property type="entry name" value="Winged helix' DNA-binding domain"/>
    <property type="match status" value="1"/>
</dbReference>
<dbReference type="Gene3D" id="3.40.1410.10">
    <property type="entry name" value="Chorismate lyase-like"/>
    <property type="match status" value="1"/>
</dbReference>
<dbReference type="InterPro" id="IPR036390">
    <property type="entry name" value="WH_DNA-bd_sf"/>
</dbReference>
<sequence length="250" mass="28424">MRGPAARKLPRYREIAGELQREIRSGEYPIGSLLPIEAQLMERFAASRQTIREALRIISEQGLIVRRPGIGSIVISSEPPTLFTHSIDSASEWLRYSNETYREVIATKEITADFHIAALLKCEPKKRWFLIEAVRRSDAFAAPLGWAQFYVLPKFASVVDRRDHGRTPVHEQIARTFGQVIEHAQLEVLARGMPADIAPYLGAEPESPSLTMIRRYFGRNDELFAVTVTTHPEGRYTYVMDMRRALKSNA</sequence>
<evidence type="ECO:0000313" key="6">
    <source>
        <dbReference type="Proteomes" id="UP000236884"/>
    </source>
</evidence>
<proteinExistence type="predicted"/>
<dbReference type="PANTHER" id="PTHR44846">
    <property type="entry name" value="MANNOSYL-D-GLYCERATE TRANSPORT/METABOLISM SYSTEM REPRESSOR MNGR-RELATED"/>
    <property type="match status" value="1"/>
</dbReference>
<dbReference type="InterPro" id="IPR011663">
    <property type="entry name" value="UTRA"/>
</dbReference>
<dbReference type="EMBL" id="AP014946">
    <property type="protein sequence ID" value="BAT58591.1"/>
    <property type="molecule type" value="Genomic_DNA"/>
</dbReference>
<keyword evidence="1" id="KW-0805">Transcription regulation</keyword>
<evidence type="ECO:0000256" key="3">
    <source>
        <dbReference type="ARBA" id="ARBA00023163"/>
    </source>
</evidence>
<dbReference type="GO" id="GO:0003700">
    <property type="term" value="F:DNA-binding transcription factor activity"/>
    <property type="evidence" value="ECO:0007669"/>
    <property type="project" value="InterPro"/>
</dbReference>
<accession>A0A0S3PRM9</accession>
<dbReference type="Pfam" id="PF00392">
    <property type="entry name" value="GntR"/>
    <property type="match status" value="1"/>
</dbReference>
<protein>
    <submittedName>
        <fullName evidence="5">HTH-type transcriptional repressor YvoA</fullName>
    </submittedName>
</protein>
<keyword evidence="3" id="KW-0804">Transcription</keyword>
<dbReference type="OrthoDB" id="9808698at2"/>
<dbReference type="InterPro" id="IPR028978">
    <property type="entry name" value="Chorismate_lyase_/UTRA_dom_sf"/>
</dbReference>
<dbReference type="InterPro" id="IPR000524">
    <property type="entry name" value="Tscrpt_reg_HTH_GntR"/>
</dbReference>
<keyword evidence="2" id="KW-0238">DNA-binding</keyword>
<dbReference type="CDD" id="cd07377">
    <property type="entry name" value="WHTH_GntR"/>
    <property type="match status" value="1"/>
</dbReference>
<dbReference type="Proteomes" id="UP000236884">
    <property type="component" value="Chromosome"/>
</dbReference>
<evidence type="ECO:0000259" key="4">
    <source>
        <dbReference type="PROSITE" id="PS50949"/>
    </source>
</evidence>
<evidence type="ECO:0000313" key="5">
    <source>
        <dbReference type="EMBL" id="BAT58591.1"/>
    </source>
</evidence>
<name>A0A0S3PRM9_9BRAD</name>
<reference evidence="5 6" key="1">
    <citation type="submission" date="2015-08" db="EMBL/GenBank/DDBJ databases">
        <title>Investigation of the bacterial diversity of lava forest soil.</title>
        <authorList>
            <person name="Lee J.S."/>
        </authorList>
    </citation>
    <scope>NUCLEOTIDE SEQUENCE [LARGE SCALE GENOMIC DNA]</scope>
    <source>
        <strain evidence="5 6">GJW-30</strain>
    </source>
</reference>
<dbReference type="InterPro" id="IPR036388">
    <property type="entry name" value="WH-like_DNA-bd_sf"/>
</dbReference>
<dbReference type="SUPFAM" id="SSF64288">
    <property type="entry name" value="Chorismate lyase-like"/>
    <property type="match status" value="1"/>
</dbReference>
<dbReference type="SMART" id="SM00345">
    <property type="entry name" value="HTH_GNTR"/>
    <property type="match status" value="1"/>
</dbReference>
<dbReference type="SMART" id="SM00866">
    <property type="entry name" value="UTRA"/>
    <property type="match status" value="1"/>
</dbReference>
<dbReference type="PANTHER" id="PTHR44846:SF17">
    <property type="entry name" value="GNTR-FAMILY TRANSCRIPTIONAL REGULATOR"/>
    <property type="match status" value="1"/>
</dbReference>
<dbReference type="KEGG" id="vgo:GJW-30_1_01117"/>
<keyword evidence="6" id="KW-1185">Reference proteome</keyword>